<name>A0A378I4Z6_9GAMM</name>
<evidence type="ECO:0000313" key="2">
    <source>
        <dbReference type="EMBL" id="STX29795.1"/>
    </source>
</evidence>
<dbReference type="Proteomes" id="UP000254968">
    <property type="component" value="Unassembled WGS sequence"/>
</dbReference>
<dbReference type="EMBL" id="UGNV01000001">
    <property type="protein sequence ID" value="STX29795.1"/>
    <property type="molecule type" value="Genomic_DNA"/>
</dbReference>
<dbReference type="OrthoDB" id="5638854at2"/>
<evidence type="ECO:0000256" key="1">
    <source>
        <dbReference type="SAM" id="MobiDB-lite"/>
    </source>
</evidence>
<evidence type="ECO:0000313" key="3">
    <source>
        <dbReference type="Proteomes" id="UP000254968"/>
    </source>
</evidence>
<keyword evidence="3" id="KW-1185">Reference proteome</keyword>
<feature type="compositionally biased region" description="Polar residues" evidence="1">
    <location>
        <begin position="196"/>
        <end position="212"/>
    </location>
</feature>
<dbReference type="RefSeq" id="WP_115303463.1">
    <property type="nucleotide sequence ID" value="NZ_CAAAHO010000002.1"/>
</dbReference>
<accession>A0A378I4Z6</accession>
<organism evidence="2 3">
    <name type="scientific">Legionella beliardensis</name>
    <dbReference type="NCBI Taxonomy" id="91822"/>
    <lineage>
        <taxon>Bacteria</taxon>
        <taxon>Pseudomonadati</taxon>
        <taxon>Pseudomonadota</taxon>
        <taxon>Gammaproteobacteria</taxon>
        <taxon>Legionellales</taxon>
        <taxon>Legionellaceae</taxon>
        <taxon>Legionella</taxon>
    </lineage>
</organism>
<dbReference type="AlphaFoldDB" id="A0A378I4Z6"/>
<sequence length="236" mass="25977">MSNYDSKSDMKKDDRVRALESNSCGMCRAMGSPICCGHGAGGSGSSHSTANDDTSCAKSILPMPKITANATSITQSLTQNVPWSLVDGADLMLKFTDPNALLSIALDMESGSLVFRSNRELSQEEQKAQDELFNAIENELILFKSKLTEKKLQVEPIKVARDRNTLSIKISDPQHYDLFIQRLIDKNLLPNKAAPLQQQQNECQQSTFSKSAETMPEENKLTAPTPFNIRGPRPNG</sequence>
<feature type="region of interest" description="Disordered" evidence="1">
    <location>
        <begin position="195"/>
        <end position="236"/>
    </location>
</feature>
<protein>
    <submittedName>
        <fullName evidence="2">Uncharacterized protein</fullName>
    </submittedName>
</protein>
<gene>
    <name evidence="2" type="ORF">NCTC13315_02347</name>
</gene>
<proteinExistence type="predicted"/>
<reference evidence="2 3" key="1">
    <citation type="submission" date="2018-06" db="EMBL/GenBank/DDBJ databases">
        <authorList>
            <consortium name="Pathogen Informatics"/>
            <person name="Doyle S."/>
        </authorList>
    </citation>
    <scope>NUCLEOTIDE SEQUENCE [LARGE SCALE GENOMIC DNA]</scope>
    <source>
        <strain evidence="2 3">NCTC13315</strain>
    </source>
</reference>